<sequence length="79" mass="8359">PAASSPASTAAATLRAGDSGPDVARLQQLLFQQGFTYVRITGVYDKATVRGVRQFQRDRSLTADPYGVYGPATRAALEG</sequence>
<dbReference type="EMBL" id="JBHSQJ010000029">
    <property type="protein sequence ID" value="MFC5907214.1"/>
    <property type="molecule type" value="Genomic_DNA"/>
</dbReference>
<dbReference type="SUPFAM" id="SSF47090">
    <property type="entry name" value="PGBD-like"/>
    <property type="match status" value="1"/>
</dbReference>
<keyword evidence="3" id="KW-1185">Reference proteome</keyword>
<evidence type="ECO:0000313" key="3">
    <source>
        <dbReference type="Proteomes" id="UP001596174"/>
    </source>
</evidence>
<dbReference type="RefSeq" id="WP_380581408.1">
    <property type="nucleotide sequence ID" value="NZ_JBHSQJ010000029.1"/>
</dbReference>
<proteinExistence type="predicted"/>
<comment type="caution">
    <text evidence="2">The sequence shown here is derived from an EMBL/GenBank/DDBJ whole genome shotgun (WGS) entry which is preliminary data.</text>
</comment>
<dbReference type="Proteomes" id="UP001596174">
    <property type="component" value="Unassembled WGS sequence"/>
</dbReference>
<dbReference type="InterPro" id="IPR002477">
    <property type="entry name" value="Peptidoglycan-bd-like"/>
</dbReference>
<feature type="domain" description="Peptidoglycan binding-like" evidence="1">
    <location>
        <begin position="19"/>
        <end position="77"/>
    </location>
</feature>
<feature type="non-terminal residue" evidence="2">
    <location>
        <position position="1"/>
    </location>
</feature>
<dbReference type="InterPro" id="IPR036366">
    <property type="entry name" value="PGBDSf"/>
</dbReference>
<gene>
    <name evidence="2" type="ORF">ACFP3V_08280</name>
</gene>
<dbReference type="Pfam" id="PF01471">
    <property type="entry name" value="PG_binding_1"/>
    <property type="match status" value="1"/>
</dbReference>
<reference evidence="3" key="1">
    <citation type="journal article" date="2019" name="Int. J. Syst. Evol. Microbiol.">
        <title>The Global Catalogue of Microorganisms (GCM) 10K type strain sequencing project: providing services to taxonomists for standard genome sequencing and annotation.</title>
        <authorList>
            <consortium name="The Broad Institute Genomics Platform"/>
            <consortium name="The Broad Institute Genome Sequencing Center for Infectious Disease"/>
            <person name="Wu L."/>
            <person name="Ma J."/>
        </authorList>
    </citation>
    <scope>NUCLEOTIDE SEQUENCE [LARGE SCALE GENOMIC DNA]</scope>
    <source>
        <strain evidence="3">JCM 4816</strain>
    </source>
</reference>
<organism evidence="2 3">
    <name type="scientific">Streptacidiphilus monticola</name>
    <dbReference type="NCBI Taxonomy" id="2161674"/>
    <lineage>
        <taxon>Bacteria</taxon>
        <taxon>Bacillati</taxon>
        <taxon>Actinomycetota</taxon>
        <taxon>Actinomycetes</taxon>
        <taxon>Kitasatosporales</taxon>
        <taxon>Streptomycetaceae</taxon>
        <taxon>Streptacidiphilus</taxon>
    </lineage>
</organism>
<evidence type="ECO:0000313" key="2">
    <source>
        <dbReference type="EMBL" id="MFC5907214.1"/>
    </source>
</evidence>
<dbReference type="InterPro" id="IPR036365">
    <property type="entry name" value="PGBD-like_sf"/>
</dbReference>
<dbReference type="Gene3D" id="1.10.101.10">
    <property type="entry name" value="PGBD-like superfamily/PGBD"/>
    <property type="match status" value="1"/>
</dbReference>
<name>A0ABW1FXJ6_9ACTN</name>
<accession>A0ABW1FXJ6</accession>
<protein>
    <submittedName>
        <fullName evidence="2">Peptidoglycan-binding protein</fullName>
    </submittedName>
</protein>
<evidence type="ECO:0000259" key="1">
    <source>
        <dbReference type="Pfam" id="PF01471"/>
    </source>
</evidence>